<sequence length="207" mass="23768">MFVELAQKAIGGTVVIGGLGGGYYALTGGTSATLYGMHSSIGRQLNKRWDLIAEEYRGEKNNNLIAGIKKTSVTLEKDLEEWCDNKGSDYFLGATDSTYRSYSFWCLLHADIKDVLIGQGFKIVNEKWDKKLKKYKNSSEQFIKDQYGKVKDKEELDKFDIAQWCHVNGMERYRWQGEELTHKVREFCFWTDEEIAEDNKASKTTLN</sequence>
<accession>A0A1A9QDN5</accession>
<dbReference type="RefSeq" id="WP_187150663.1">
    <property type="nucleotide sequence ID" value="NZ_LWUJ01000014.1"/>
</dbReference>
<dbReference type="Proteomes" id="UP000077623">
    <property type="component" value="Unassembled WGS sequence"/>
</dbReference>
<evidence type="ECO:0000313" key="2">
    <source>
        <dbReference type="Proteomes" id="UP000077623"/>
    </source>
</evidence>
<comment type="caution">
    <text evidence="1">The sequence shown here is derived from an EMBL/GenBank/DDBJ whole genome shotgun (WGS) entry which is preliminary data.</text>
</comment>
<reference evidence="2" key="1">
    <citation type="submission" date="2016-04" db="EMBL/GenBank/DDBJ databases">
        <authorList>
            <person name="Quiroz-Castaneda R.E."/>
            <person name="Martinez-Ocampo F."/>
        </authorList>
    </citation>
    <scope>NUCLEOTIDE SEQUENCE [LARGE SCALE GENOMIC DNA]</scope>
    <source>
        <strain evidence="2">INIFAP01</strain>
    </source>
</reference>
<organism evidence="1 2">
    <name type="scientific">Candidatus Mycoplasma haematobovis</name>
    <dbReference type="NCBI Taxonomy" id="432608"/>
    <lineage>
        <taxon>Bacteria</taxon>
        <taxon>Bacillati</taxon>
        <taxon>Mycoplasmatota</taxon>
        <taxon>Mollicutes</taxon>
        <taxon>Mycoplasmataceae</taxon>
        <taxon>Mycoplasma</taxon>
    </lineage>
</organism>
<keyword evidence="2" id="KW-1185">Reference proteome</keyword>
<dbReference type="AlphaFoldDB" id="A0A1A9QDN5"/>
<dbReference type="STRING" id="432608.A6V39_05125"/>
<protein>
    <submittedName>
        <fullName evidence="1">Uncharacterized protein</fullName>
    </submittedName>
</protein>
<proteinExistence type="predicted"/>
<gene>
    <name evidence="1" type="ORF">A6V39_05125</name>
</gene>
<dbReference type="EMBL" id="LWUJ01000014">
    <property type="protein sequence ID" value="OAL09810.1"/>
    <property type="molecule type" value="Genomic_DNA"/>
</dbReference>
<name>A0A1A9QDN5_9MOLU</name>
<evidence type="ECO:0000313" key="1">
    <source>
        <dbReference type="EMBL" id="OAL09810.1"/>
    </source>
</evidence>